<dbReference type="EMBL" id="VATY01000002">
    <property type="protein sequence ID" value="TMM57076.1"/>
    <property type="molecule type" value="Genomic_DNA"/>
</dbReference>
<proteinExistence type="predicted"/>
<feature type="chain" id="PRO_5024366817" evidence="1">
    <location>
        <begin position="24"/>
        <end position="136"/>
    </location>
</feature>
<feature type="signal peptide" evidence="1">
    <location>
        <begin position="1"/>
        <end position="23"/>
    </location>
</feature>
<comment type="caution">
    <text evidence="2">The sequence shown here is derived from an EMBL/GenBank/DDBJ whole genome shotgun (WGS) entry which is preliminary data.</text>
</comment>
<evidence type="ECO:0000313" key="3">
    <source>
        <dbReference type="Proteomes" id="UP000310314"/>
    </source>
</evidence>
<sequence>MKFLSLLFIFASVSLASSEFAYAQTPEEQKESENLFISKEKDSMQIWFYNRATAMGLKGEDREEYYNIILYHTFKMTRLEKKDKGYTPEEVRSKFDALVQKQHAEIKAILDEKQYAVYLDTYDKILKGVYERKGWK</sequence>
<dbReference type="RefSeq" id="WP_138658058.1">
    <property type="nucleotide sequence ID" value="NZ_VATY01000002.1"/>
</dbReference>
<evidence type="ECO:0000313" key="2">
    <source>
        <dbReference type="EMBL" id="TMM57076.1"/>
    </source>
</evidence>
<keyword evidence="3" id="KW-1185">Reference proteome</keyword>
<accession>A0A5S3PQQ5</accession>
<gene>
    <name evidence="2" type="ORF">FEE95_11335</name>
</gene>
<organism evidence="2 3">
    <name type="scientific">Maribacter algarum</name>
    <name type="common">ex Zhang et al. 2020</name>
    <dbReference type="NCBI Taxonomy" id="2578118"/>
    <lineage>
        <taxon>Bacteria</taxon>
        <taxon>Pseudomonadati</taxon>
        <taxon>Bacteroidota</taxon>
        <taxon>Flavobacteriia</taxon>
        <taxon>Flavobacteriales</taxon>
        <taxon>Flavobacteriaceae</taxon>
        <taxon>Maribacter</taxon>
    </lineage>
</organism>
<dbReference type="AlphaFoldDB" id="A0A5S3PQQ5"/>
<reference evidence="2 3" key="1">
    <citation type="submission" date="2019-05" db="EMBL/GenBank/DDBJ databases">
        <authorList>
            <person name="Zhang J.-Y."/>
            <person name="Feg X."/>
            <person name="Du Z.-J."/>
        </authorList>
    </citation>
    <scope>NUCLEOTIDE SEQUENCE [LARGE SCALE GENOMIC DNA]</scope>
    <source>
        <strain evidence="2 3">RZ26</strain>
    </source>
</reference>
<protein>
    <submittedName>
        <fullName evidence="2">Uncharacterized protein</fullName>
    </submittedName>
</protein>
<name>A0A5S3PQQ5_9FLAO</name>
<dbReference type="OrthoDB" id="1447971at2"/>
<dbReference type="Proteomes" id="UP000310314">
    <property type="component" value="Unassembled WGS sequence"/>
</dbReference>
<keyword evidence="1" id="KW-0732">Signal</keyword>
<evidence type="ECO:0000256" key="1">
    <source>
        <dbReference type="SAM" id="SignalP"/>
    </source>
</evidence>